<accession>A0ABV0XQN8</accession>
<organism evidence="1 2">
    <name type="scientific">Ameca splendens</name>
    <dbReference type="NCBI Taxonomy" id="208324"/>
    <lineage>
        <taxon>Eukaryota</taxon>
        <taxon>Metazoa</taxon>
        <taxon>Chordata</taxon>
        <taxon>Craniata</taxon>
        <taxon>Vertebrata</taxon>
        <taxon>Euteleostomi</taxon>
        <taxon>Actinopterygii</taxon>
        <taxon>Neopterygii</taxon>
        <taxon>Teleostei</taxon>
        <taxon>Neoteleostei</taxon>
        <taxon>Acanthomorphata</taxon>
        <taxon>Ovalentaria</taxon>
        <taxon>Atherinomorphae</taxon>
        <taxon>Cyprinodontiformes</taxon>
        <taxon>Goodeidae</taxon>
        <taxon>Ameca</taxon>
    </lineage>
</organism>
<evidence type="ECO:0000313" key="2">
    <source>
        <dbReference type="Proteomes" id="UP001469553"/>
    </source>
</evidence>
<gene>
    <name evidence="1" type="ORF">AMECASPLE_015200</name>
</gene>
<proteinExistence type="predicted"/>
<dbReference type="Proteomes" id="UP001469553">
    <property type="component" value="Unassembled WGS sequence"/>
</dbReference>
<evidence type="ECO:0000313" key="1">
    <source>
        <dbReference type="EMBL" id="MEQ2283794.1"/>
    </source>
</evidence>
<comment type="caution">
    <text evidence="1">The sequence shown here is derived from an EMBL/GenBank/DDBJ whole genome shotgun (WGS) entry which is preliminary data.</text>
</comment>
<protein>
    <submittedName>
        <fullName evidence="1">Uncharacterized protein</fullName>
    </submittedName>
</protein>
<reference evidence="1 2" key="1">
    <citation type="submission" date="2021-06" db="EMBL/GenBank/DDBJ databases">
        <authorList>
            <person name="Palmer J.M."/>
        </authorList>
    </citation>
    <scope>NUCLEOTIDE SEQUENCE [LARGE SCALE GENOMIC DNA]</scope>
    <source>
        <strain evidence="1 2">AS_MEX2019</strain>
        <tissue evidence="1">Muscle</tissue>
    </source>
</reference>
<dbReference type="EMBL" id="JAHRIP010010466">
    <property type="protein sequence ID" value="MEQ2283794.1"/>
    <property type="molecule type" value="Genomic_DNA"/>
</dbReference>
<name>A0ABV0XQN8_9TELE</name>
<keyword evidence="2" id="KW-1185">Reference proteome</keyword>
<feature type="non-terminal residue" evidence="1">
    <location>
        <position position="1"/>
    </location>
</feature>
<sequence>LCKQAYRPRGYIDLLSIISCCLGFKRCGMCFLSLTSEVVVSNLFAVRAKIGKLKVLKDQNMFFCDNMKYFNDSKKGYFFLELQSEARQNPGSQMDPGLHFAHP</sequence>